<protein>
    <submittedName>
        <fullName evidence="2">Uncharacterized protein</fullName>
    </submittedName>
</protein>
<gene>
    <name evidence="2" type="ORF">JFN87_08670</name>
</gene>
<organism evidence="2 3">
    <name type="scientific">Streptomyces montanisoli</name>
    <dbReference type="NCBI Taxonomy" id="2798581"/>
    <lineage>
        <taxon>Bacteria</taxon>
        <taxon>Bacillati</taxon>
        <taxon>Actinomycetota</taxon>
        <taxon>Actinomycetes</taxon>
        <taxon>Kitasatosporales</taxon>
        <taxon>Streptomycetaceae</taxon>
        <taxon>Streptomyces</taxon>
    </lineage>
</organism>
<accession>A0A940RUT9</accession>
<feature type="compositionally biased region" description="Low complexity" evidence="1">
    <location>
        <begin position="28"/>
        <end position="40"/>
    </location>
</feature>
<proteinExistence type="predicted"/>
<feature type="region of interest" description="Disordered" evidence="1">
    <location>
        <begin position="1"/>
        <end position="41"/>
    </location>
</feature>
<feature type="compositionally biased region" description="Basic and acidic residues" evidence="1">
    <location>
        <begin position="253"/>
        <end position="278"/>
    </location>
</feature>
<comment type="caution">
    <text evidence="2">The sequence shown here is derived from an EMBL/GenBank/DDBJ whole genome shotgun (WGS) entry which is preliminary data.</text>
</comment>
<dbReference type="EMBL" id="JAGIQL010000024">
    <property type="protein sequence ID" value="MBP0457570.1"/>
    <property type="molecule type" value="Genomic_DNA"/>
</dbReference>
<feature type="compositionally biased region" description="Pro residues" evidence="1">
    <location>
        <begin position="143"/>
        <end position="158"/>
    </location>
</feature>
<keyword evidence="3" id="KW-1185">Reference proteome</keyword>
<evidence type="ECO:0000256" key="1">
    <source>
        <dbReference type="SAM" id="MobiDB-lite"/>
    </source>
</evidence>
<reference evidence="2" key="1">
    <citation type="submission" date="2021-03" db="EMBL/GenBank/DDBJ databases">
        <title>Whole genome sequence of Streptomyces bomunensis MMS17-BM035.</title>
        <authorList>
            <person name="Lee J.H."/>
        </authorList>
    </citation>
    <scope>NUCLEOTIDE SEQUENCE</scope>
    <source>
        <strain evidence="2">MMS17-BM035</strain>
    </source>
</reference>
<feature type="region of interest" description="Disordered" evidence="1">
    <location>
        <begin position="136"/>
        <end position="166"/>
    </location>
</feature>
<evidence type="ECO:0000313" key="2">
    <source>
        <dbReference type="EMBL" id="MBP0457570.1"/>
    </source>
</evidence>
<evidence type="ECO:0000313" key="3">
    <source>
        <dbReference type="Proteomes" id="UP000670475"/>
    </source>
</evidence>
<feature type="compositionally biased region" description="Low complexity" evidence="1">
    <location>
        <begin position="305"/>
        <end position="319"/>
    </location>
</feature>
<name>A0A940RUT9_9ACTN</name>
<feature type="region of interest" description="Disordered" evidence="1">
    <location>
        <begin position="233"/>
        <end position="323"/>
    </location>
</feature>
<dbReference type="AlphaFoldDB" id="A0A940RUT9"/>
<dbReference type="Proteomes" id="UP000670475">
    <property type="component" value="Unassembled WGS sequence"/>
</dbReference>
<dbReference type="RefSeq" id="WP_209339341.1">
    <property type="nucleotide sequence ID" value="NZ_JAGIQL010000024.1"/>
</dbReference>
<sequence>MDDSQFRDAPGPAHSTAYPMANPGYGKRATTTRSTAPPTAEDYAHLPPREAAIAAFIDRLPDGTDMSVKGLARITPYGQCALRTALNALQRAGHLRRGREHLLLPTGARWITRTWFSRAARDDAWWAAFVSGSLPEDGTVTPDPVPDDTPPPTPPAPSPASTRATRSPAYRVLAGLGRRNPAVSLSARDCDALEDLAARWFERGATEEMLVRALTDGLPSDIHHAAGLIRRRLTDKLPPEPEPEPPGPGSEPAHPDRRPLRMLECSECRAPGRPEALTDGKCGPCRGEEPPARRPGALAPERVSAHAAQARAGARAASVVDREPADVPGVRQAAELVDG</sequence>